<accession>X1EIB5</accession>
<comment type="caution">
    <text evidence="1">The sequence shown here is derived from an EMBL/GenBank/DDBJ whole genome shotgun (WGS) entry which is preliminary data.</text>
</comment>
<gene>
    <name evidence="1" type="ORF">S01H4_60542</name>
</gene>
<dbReference type="AlphaFoldDB" id="X1EIB5"/>
<protein>
    <recommendedName>
        <fullName evidence="2">Mor transcription activator domain-containing protein</fullName>
    </recommendedName>
</protein>
<evidence type="ECO:0000313" key="1">
    <source>
        <dbReference type="EMBL" id="GAH16864.1"/>
    </source>
</evidence>
<feature type="non-terminal residue" evidence="1">
    <location>
        <position position="1"/>
    </location>
</feature>
<name>X1EIB5_9ZZZZ</name>
<proteinExistence type="predicted"/>
<sequence length="96" mass="11165">NEYQLVLGKGLYLLDNNIGIFFEKKLIMKMIPSQLIDQVRKSDTTTTKSRGDADKIIRNCYDTTESIRETARLLDISLDRVRRVIRRGDRSDVCQE</sequence>
<organism evidence="1">
    <name type="scientific">marine sediment metagenome</name>
    <dbReference type="NCBI Taxonomy" id="412755"/>
    <lineage>
        <taxon>unclassified sequences</taxon>
        <taxon>metagenomes</taxon>
        <taxon>ecological metagenomes</taxon>
    </lineage>
</organism>
<evidence type="ECO:0008006" key="2">
    <source>
        <dbReference type="Google" id="ProtNLM"/>
    </source>
</evidence>
<dbReference type="EMBL" id="BART01035725">
    <property type="protein sequence ID" value="GAH16864.1"/>
    <property type="molecule type" value="Genomic_DNA"/>
</dbReference>
<reference evidence="1" key="1">
    <citation type="journal article" date="2014" name="Front. Microbiol.">
        <title>High frequency of phylogenetically diverse reductive dehalogenase-homologous genes in deep subseafloor sedimentary metagenomes.</title>
        <authorList>
            <person name="Kawai M."/>
            <person name="Futagami T."/>
            <person name="Toyoda A."/>
            <person name="Takaki Y."/>
            <person name="Nishi S."/>
            <person name="Hori S."/>
            <person name="Arai W."/>
            <person name="Tsubouchi T."/>
            <person name="Morono Y."/>
            <person name="Uchiyama I."/>
            <person name="Ito T."/>
            <person name="Fujiyama A."/>
            <person name="Inagaki F."/>
            <person name="Takami H."/>
        </authorList>
    </citation>
    <scope>NUCLEOTIDE SEQUENCE</scope>
    <source>
        <strain evidence="1">Expedition CK06-06</strain>
    </source>
</reference>